<dbReference type="KEGG" id="hje:HacjB3_05275"/>
<dbReference type="AlphaFoldDB" id="D8J9N4"/>
<dbReference type="STRING" id="795797.HacjB3_05275"/>
<dbReference type="PATRIC" id="fig|795797.18.peg.1058"/>
<reference evidence="1 3" key="1">
    <citation type="journal article" date="2010" name="J. Bacteriol.">
        <title>Complete genome sequence of Halalkalicoccus jeotgali B3(T), an extremely halophilic archaeon.</title>
        <authorList>
            <person name="Roh S.W."/>
            <person name="Nam Y.D."/>
            <person name="Nam S.H."/>
            <person name="Choi S.H."/>
            <person name="Park H.S."/>
            <person name="Bae J.W."/>
        </authorList>
    </citation>
    <scope>NUCLEOTIDE SEQUENCE [LARGE SCALE GENOMIC DNA]</scope>
    <source>
        <strain evidence="1">B3</strain>
        <strain evidence="3">DSM 18796 / CECT 7217 / JCM 14584 / KCTC 4019 / B3</strain>
    </source>
</reference>
<accession>D8J9N4</accession>
<evidence type="ECO:0000313" key="1">
    <source>
        <dbReference type="EMBL" id="ADJ14446.1"/>
    </source>
</evidence>
<evidence type="ECO:0000313" key="2">
    <source>
        <dbReference type="EMBL" id="ELY40162.1"/>
    </source>
</evidence>
<dbReference type="HOGENOM" id="CLU_2216970_0_0_2"/>
<sequence>MSIQQPTDPYAVEAAFLGHAGTVEPPGEPGEVDTSCDETDDFDGCSMELRIGDVYTGDSLGVLTPSEVAVEAHQDPDGWLVLAESNDDCDCRWIQMASADTVEIEQ</sequence>
<keyword evidence="4" id="KW-1185">Reference proteome</keyword>
<dbReference type="EMBL" id="CP002062">
    <property type="protein sequence ID" value="ADJ14446.1"/>
    <property type="molecule type" value="Genomic_DNA"/>
</dbReference>
<organism evidence="1 3">
    <name type="scientific">Halalkalicoccus jeotgali (strain DSM 18796 / CECT 7217 / JCM 14584 / KCTC 4019 / B3)</name>
    <dbReference type="NCBI Taxonomy" id="795797"/>
    <lineage>
        <taxon>Archaea</taxon>
        <taxon>Methanobacteriati</taxon>
        <taxon>Methanobacteriota</taxon>
        <taxon>Stenosarchaea group</taxon>
        <taxon>Halobacteria</taxon>
        <taxon>Halobacteriales</taxon>
        <taxon>Halococcaceae</taxon>
        <taxon>Halalkalicoccus</taxon>
    </lineage>
</organism>
<dbReference type="Proteomes" id="UP000000390">
    <property type="component" value="Chromosome"/>
</dbReference>
<reference evidence="2 4" key="2">
    <citation type="journal article" date="2014" name="PLoS Genet.">
        <title>Phylogenetically driven sequencing of extremely halophilic archaea reveals strategies for static and dynamic osmo-response.</title>
        <authorList>
            <person name="Becker E.A."/>
            <person name="Seitzer P.M."/>
            <person name="Tritt A."/>
            <person name="Larsen D."/>
            <person name="Krusor M."/>
            <person name="Yao A.I."/>
            <person name="Wu D."/>
            <person name="Madern D."/>
            <person name="Eisen J.A."/>
            <person name="Darling A.E."/>
            <person name="Facciotti M.T."/>
        </authorList>
    </citation>
    <scope>NUCLEOTIDE SEQUENCE [LARGE SCALE GENOMIC DNA]</scope>
    <source>
        <strain evidence="2">B3</strain>
        <strain evidence="4">DSM 18796 / CECT 7217 / JCM 14584 / KCTC 4019 / B3</strain>
    </source>
</reference>
<dbReference type="GeneID" id="9418859"/>
<dbReference type="EMBL" id="AOHV01000010">
    <property type="protein sequence ID" value="ELY40162.1"/>
    <property type="molecule type" value="Genomic_DNA"/>
</dbReference>
<evidence type="ECO:0000313" key="4">
    <source>
        <dbReference type="Proteomes" id="UP000011645"/>
    </source>
</evidence>
<dbReference type="Proteomes" id="UP000011645">
    <property type="component" value="Unassembled WGS sequence"/>
</dbReference>
<protein>
    <submittedName>
        <fullName evidence="1">Uncharacterized protein</fullName>
    </submittedName>
</protein>
<proteinExistence type="predicted"/>
<dbReference type="RefSeq" id="WP_008414581.1">
    <property type="nucleotide sequence ID" value="NC_014297.1"/>
</dbReference>
<name>D8J9N4_HALJB</name>
<gene>
    <name evidence="1" type="ordered locus">HacjB3_05275</name>
    <name evidence="2" type="ORF">C497_03660</name>
</gene>
<evidence type="ECO:0000313" key="3">
    <source>
        <dbReference type="Proteomes" id="UP000000390"/>
    </source>
</evidence>